<reference evidence="1" key="1">
    <citation type="submission" date="2019-02" db="EMBL/GenBank/DDBJ databases">
        <authorList>
            <person name="Gruber-Vodicka R. H."/>
            <person name="Seah K. B. B."/>
        </authorList>
    </citation>
    <scope>NUCLEOTIDE SEQUENCE</scope>
    <source>
        <strain evidence="1">BECK_S313</strain>
    </source>
</reference>
<dbReference type="AlphaFoldDB" id="A0A450WI28"/>
<accession>A0A450WI28</accession>
<dbReference type="EMBL" id="CAADFK010000100">
    <property type="protein sequence ID" value="VFK16682.1"/>
    <property type="molecule type" value="Genomic_DNA"/>
</dbReference>
<organism evidence="1">
    <name type="scientific">Candidatus Kentrum sp. LPFa</name>
    <dbReference type="NCBI Taxonomy" id="2126335"/>
    <lineage>
        <taxon>Bacteria</taxon>
        <taxon>Pseudomonadati</taxon>
        <taxon>Pseudomonadota</taxon>
        <taxon>Gammaproteobacteria</taxon>
        <taxon>Candidatus Kentrum</taxon>
    </lineage>
</organism>
<protein>
    <submittedName>
        <fullName evidence="1">Uncharacterized protein</fullName>
    </submittedName>
</protein>
<gene>
    <name evidence="1" type="ORF">BECKLPF1236B_GA0070989_11002</name>
</gene>
<evidence type="ECO:0000313" key="1">
    <source>
        <dbReference type="EMBL" id="VFK16682.1"/>
    </source>
</evidence>
<sequence>MTKQDDAAKVRRIVGTRLHSAELTKLLNRGWTREWCDHVLDYANMILIAADNSCYAPLCGELSDYGPRVTILLVEPWLSFTHPLNTLVEKALSDGAAELVFQSSEVWVEKHCIEGMSRHLADDTLVVGAKMWEHHADSHGQVPLTGLTSPWNTLALWNPKKLARTGFPTVSSGLLDSIPGGVEEVAAISLLQHMDPRNCLAKLFTNSCLHWATDHLRPERRALHEAKMRGKYHRAEQQLAHLGIPRGSVIVLGEVDNPTQT</sequence>
<name>A0A450WI28_9GAMM</name>
<proteinExistence type="predicted"/>